<dbReference type="GO" id="GO:0032259">
    <property type="term" value="P:methylation"/>
    <property type="evidence" value="ECO:0007669"/>
    <property type="project" value="UniProtKB-KW"/>
</dbReference>
<feature type="non-terminal residue" evidence="2">
    <location>
        <position position="133"/>
    </location>
</feature>
<dbReference type="Pfam" id="PF21302">
    <property type="entry name" value="Zn_ribbon_RlmA"/>
    <property type="match status" value="1"/>
</dbReference>
<feature type="domain" description="23S rRNA (guanine(745)-N(1))-methyltransferase N-terminal" evidence="1">
    <location>
        <begin position="12"/>
        <end position="47"/>
    </location>
</feature>
<protein>
    <submittedName>
        <fullName evidence="2">Ribosomal RNA large subunit methyltransferase A</fullName>
    </submittedName>
</protein>
<reference evidence="2" key="1">
    <citation type="journal article" date="2012" name="PLoS ONE">
        <title>Gene sets for utilization of primary and secondary nutrition supplies in the distal gut of endangered iberian lynx.</title>
        <authorList>
            <person name="Alcaide M."/>
            <person name="Messina E."/>
            <person name="Richter M."/>
            <person name="Bargiela R."/>
            <person name="Peplies J."/>
            <person name="Huws S.A."/>
            <person name="Newbold C.J."/>
            <person name="Golyshin P.N."/>
            <person name="Simon M.A."/>
            <person name="Lopez G."/>
            <person name="Yakimov M.M."/>
            <person name="Ferrer M."/>
        </authorList>
    </citation>
    <scope>NUCLEOTIDE SEQUENCE</scope>
</reference>
<organism evidence="2">
    <name type="scientific">gut metagenome</name>
    <dbReference type="NCBI Taxonomy" id="749906"/>
    <lineage>
        <taxon>unclassified sequences</taxon>
        <taxon>metagenomes</taxon>
        <taxon>organismal metagenomes</taxon>
    </lineage>
</organism>
<dbReference type="Gene3D" id="3.40.50.150">
    <property type="entry name" value="Vaccinia Virus protein VP39"/>
    <property type="match status" value="1"/>
</dbReference>
<dbReference type="GO" id="GO:0008168">
    <property type="term" value="F:methyltransferase activity"/>
    <property type="evidence" value="ECO:0007669"/>
    <property type="project" value="UniProtKB-KW"/>
</dbReference>
<sequence>MYFGGLTMPQILCPVCGGVLTQNEKSYTCQNGHSFDRAKSGYVNLLISHQSGSQHGDDREMVRSRRDFLEGGYYEPLRAEICRTVLENSGDTVSLLDSGCGECWYTAEIEKTLLDAGKNADIVGIDISKDALK</sequence>
<keyword evidence="2" id="KW-0489">Methyltransferase</keyword>
<accession>J9FGE1</accession>
<name>J9FGE1_9ZZZZ</name>
<keyword evidence="2" id="KW-0808">Transferase</keyword>
<proteinExistence type="predicted"/>
<evidence type="ECO:0000313" key="2">
    <source>
        <dbReference type="EMBL" id="EJW93986.1"/>
    </source>
</evidence>
<dbReference type="SUPFAM" id="SSF53335">
    <property type="entry name" value="S-adenosyl-L-methionine-dependent methyltransferases"/>
    <property type="match status" value="1"/>
</dbReference>
<dbReference type="InterPro" id="IPR048647">
    <property type="entry name" value="RlmA_N"/>
</dbReference>
<gene>
    <name evidence="2" type="ORF">EVA_17907</name>
</gene>
<evidence type="ECO:0000259" key="1">
    <source>
        <dbReference type="Pfam" id="PF21302"/>
    </source>
</evidence>
<dbReference type="EMBL" id="AMCI01006644">
    <property type="protein sequence ID" value="EJW93986.1"/>
    <property type="molecule type" value="Genomic_DNA"/>
</dbReference>
<comment type="caution">
    <text evidence="2">The sequence shown here is derived from an EMBL/GenBank/DDBJ whole genome shotgun (WGS) entry which is preliminary data.</text>
</comment>
<dbReference type="InterPro" id="IPR029063">
    <property type="entry name" value="SAM-dependent_MTases_sf"/>
</dbReference>
<dbReference type="AlphaFoldDB" id="J9FGE1"/>